<dbReference type="AlphaFoldDB" id="A0A2M7VF41"/>
<feature type="transmembrane region" description="Helical" evidence="1">
    <location>
        <begin position="112"/>
        <end position="133"/>
    </location>
</feature>
<proteinExistence type="predicted"/>
<feature type="transmembrane region" description="Helical" evidence="1">
    <location>
        <begin position="6"/>
        <end position="28"/>
    </location>
</feature>
<keyword evidence="1" id="KW-0472">Membrane</keyword>
<organism evidence="2 3">
    <name type="scientific">Candidatus Komeilibacteria bacterium CG_4_10_14_0_2_um_filter_37_10</name>
    <dbReference type="NCBI Taxonomy" id="1974470"/>
    <lineage>
        <taxon>Bacteria</taxon>
        <taxon>Candidatus Komeiliibacteriota</taxon>
    </lineage>
</organism>
<evidence type="ECO:0000256" key="1">
    <source>
        <dbReference type="SAM" id="Phobius"/>
    </source>
</evidence>
<sequence>MIQVLLSVFFLRWLPILALIGYFVYYFVSKKPGSVTGVLSSWWTKYKEHIVLAFGYYLFINAFIEIAEYWYLWTLEHVPLLLLGILAVIAVSVVLGLPLAKKEWSKRPEVMYLQFLTTLLGFFILGNSIVYLFNKEDNPLRWGYTYGERTVAKTIKIPESAFVVDYMTPVVGTGKEISIGVVPANHRFIIENYNVEYTLRYPGGTPEGWSYVHPTDVTFAASREIFLTVPRGQQIMYKIF</sequence>
<dbReference type="EMBL" id="PFPO01000046">
    <property type="protein sequence ID" value="PIZ99137.1"/>
    <property type="molecule type" value="Genomic_DNA"/>
</dbReference>
<feature type="transmembrane region" description="Helical" evidence="1">
    <location>
        <begin position="78"/>
        <end position="100"/>
    </location>
</feature>
<name>A0A2M7VF41_9BACT</name>
<evidence type="ECO:0000313" key="2">
    <source>
        <dbReference type="EMBL" id="PIZ99137.1"/>
    </source>
</evidence>
<accession>A0A2M7VF41</accession>
<keyword evidence="1" id="KW-0812">Transmembrane</keyword>
<keyword evidence="1" id="KW-1133">Transmembrane helix</keyword>
<evidence type="ECO:0000313" key="3">
    <source>
        <dbReference type="Proteomes" id="UP000230405"/>
    </source>
</evidence>
<comment type="caution">
    <text evidence="2">The sequence shown here is derived from an EMBL/GenBank/DDBJ whole genome shotgun (WGS) entry which is preliminary data.</text>
</comment>
<dbReference type="Proteomes" id="UP000230405">
    <property type="component" value="Unassembled WGS sequence"/>
</dbReference>
<feature type="transmembrane region" description="Helical" evidence="1">
    <location>
        <begin position="49"/>
        <end position="72"/>
    </location>
</feature>
<reference evidence="3" key="1">
    <citation type="submission" date="2017-09" db="EMBL/GenBank/DDBJ databases">
        <title>Depth-based differentiation of microbial function through sediment-hosted aquifers and enrichment of novel symbionts in the deep terrestrial subsurface.</title>
        <authorList>
            <person name="Probst A.J."/>
            <person name="Ladd B."/>
            <person name="Jarett J.K."/>
            <person name="Geller-Mcgrath D.E."/>
            <person name="Sieber C.M.K."/>
            <person name="Emerson J.B."/>
            <person name="Anantharaman K."/>
            <person name="Thomas B.C."/>
            <person name="Malmstrom R."/>
            <person name="Stieglmeier M."/>
            <person name="Klingl A."/>
            <person name="Woyke T."/>
            <person name="Ryan C.M."/>
            <person name="Banfield J.F."/>
        </authorList>
    </citation>
    <scope>NUCLEOTIDE SEQUENCE [LARGE SCALE GENOMIC DNA]</scope>
</reference>
<gene>
    <name evidence="2" type="ORF">COX77_02455</name>
</gene>
<protein>
    <submittedName>
        <fullName evidence="2">Uncharacterized protein</fullName>
    </submittedName>
</protein>